<name>X1HEA6_9ZZZZ</name>
<feature type="non-terminal residue" evidence="6">
    <location>
        <position position="258"/>
    </location>
</feature>
<evidence type="ECO:0000256" key="1">
    <source>
        <dbReference type="ARBA" id="ARBA00004141"/>
    </source>
</evidence>
<dbReference type="PANTHER" id="PTHR42829">
    <property type="entry name" value="NADH-UBIQUINONE OXIDOREDUCTASE CHAIN 5"/>
    <property type="match status" value="1"/>
</dbReference>
<feature type="transmembrane region" description="Helical" evidence="5">
    <location>
        <begin position="57"/>
        <end position="80"/>
    </location>
</feature>
<organism evidence="6">
    <name type="scientific">marine sediment metagenome</name>
    <dbReference type="NCBI Taxonomy" id="412755"/>
    <lineage>
        <taxon>unclassified sequences</taxon>
        <taxon>metagenomes</taxon>
        <taxon>ecological metagenomes</taxon>
    </lineage>
</organism>
<keyword evidence="3 5" id="KW-1133">Transmembrane helix</keyword>
<comment type="subcellular location">
    <subcellularLocation>
        <location evidence="1">Membrane</location>
        <topology evidence="1">Multi-pass membrane protein</topology>
    </subcellularLocation>
</comment>
<evidence type="ECO:0000256" key="5">
    <source>
        <dbReference type="SAM" id="Phobius"/>
    </source>
</evidence>
<dbReference type="GO" id="GO:0016020">
    <property type="term" value="C:membrane"/>
    <property type="evidence" value="ECO:0007669"/>
    <property type="project" value="UniProtKB-SubCell"/>
</dbReference>
<evidence type="ECO:0000256" key="4">
    <source>
        <dbReference type="ARBA" id="ARBA00023136"/>
    </source>
</evidence>
<gene>
    <name evidence="6" type="ORF">S03H2_52661</name>
</gene>
<comment type="caution">
    <text evidence="6">The sequence shown here is derived from an EMBL/GenBank/DDBJ whole genome shotgun (WGS) entry which is preliminary data.</text>
</comment>
<dbReference type="InterPro" id="IPR003945">
    <property type="entry name" value="NU5C-like"/>
</dbReference>
<keyword evidence="4 5" id="KW-0472">Membrane</keyword>
<dbReference type="EMBL" id="BARU01033463">
    <property type="protein sequence ID" value="GAH67747.1"/>
    <property type="molecule type" value="Genomic_DNA"/>
</dbReference>
<sequence length="258" mass="28539">FWSKDEILSDAFANGRMAVFIVLALAALLTAFYTMRQITLTFLGKPRTKAAENAHESVWTMTVPLVMLSVFALAAGWVGIPEHFPVIGGVIPNWLHGFVAGTLLEHPVAVAFNAIPLLVSVGVALGGLLLGWLVYRRVPAGGTDPLVRVLGPIHTLLRRKYYFDELYDVLFVRPAYWLAETFSYKWIDRGVIDGILHGIGRFMMRVGDFLRKYIDLPVINGTADRFSEAVKGAGESFRVVQTGRVQQYLIVGLLFTGA</sequence>
<dbReference type="GO" id="GO:0015990">
    <property type="term" value="P:electron transport coupled proton transport"/>
    <property type="evidence" value="ECO:0007669"/>
    <property type="project" value="TreeGrafter"/>
</dbReference>
<dbReference type="PANTHER" id="PTHR42829:SF2">
    <property type="entry name" value="NADH-UBIQUINONE OXIDOREDUCTASE CHAIN 5"/>
    <property type="match status" value="1"/>
</dbReference>
<accession>X1HEA6</accession>
<evidence type="ECO:0008006" key="7">
    <source>
        <dbReference type="Google" id="ProtNLM"/>
    </source>
</evidence>
<dbReference type="Gene3D" id="1.20.5.2700">
    <property type="match status" value="2"/>
</dbReference>
<keyword evidence="2 5" id="KW-0812">Transmembrane</keyword>
<evidence type="ECO:0000256" key="3">
    <source>
        <dbReference type="ARBA" id="ARBA00022989"/>
    </source>
</evidence>
<proteinExistence type="predicted"/>
<dbReference type="GO" id="GO:0008137">
    <property type="term" value="F:NADH dehydrogenase (ubiquinone) activity"/>
    <property type="evidence" value="ECO:0007669"/>
    <property type="project" value="InterPro"/>
</dbReference>
<feature type="transmembrane region" description="Helical" evidence="5">
    <location>
        <begin position="17"/>
        <end position="36"/>
    </location>
</feature>
<dbReference type="GO" id="GO:0003954">
    <property type="term" value="F:NADH dehydrogenase activity"/>
    <property type="evidence" value="ECO:0007669"/>
    <property type="project" value="TreeGrafter"/>
</dbReference>
<dbReference type="GO" id="GO:0042773">
    <property type="term" value="P:ATP synthesis coupled electron transport"/>
    <property type="evidence" value="ECO:0007669"/>
    <property type="project" value="InterPro"/>
</dbReference>
<reference evidence="6" key="1">
    <citation type="journal article" date="2014" name="Front. Microbiol.">
        <title>High frequency of phylogenetically diverse reductive dehalogenase-homologous genes in deep subseafloor sedimentary metagenomes.</title>
        <authorList>
            <person name="Kawai M."/>
            <person name="Futagami T."/>
            <person name="Toyoda A."/>
            <person name="Takaki Y."/>
            <person name="Nishi S."/>
            <person name="Hori S."/>
            <person name="Arai W."/>
            <person name="Tsubouchi T."/>
            <person name="Morono Y."/>
            <person name="Uchiyama I."/>
            <person name="Ito T."/>
            <person name="Fujiyama A."/>
            <person name="Inagaki F."/>
            <person name="Takami H."/>
        </authorList>
    </citation>
    <scope>NUCLEOTIDE SEQUENCE</scope>
    <source>
        <strain evidence="6">Expedition CK06-06</strain>
    </source>
</reference>
<protein>
    <recommendedName>
        <fullName evidence="7">NADH-quinone oxidoreductase subunit L</fullName>
    </recommendedName>
</protein>
<feature type="non-terminal residue" evidence="6">
    <location>
        <position position="1"/>
    </location>
</feature>
<dbReference type="AlphaFoldDB" id="X1HEA6"/>
<feature type="transmembrane region" description="Helical" evidence="5">
    <location>
        <begin position="114"/>
        <end position="135"/>
    </location>
</feature>
<evidence type="ECO:0000313" key="6">
    <source>
        <dbReference type="EMBL" id="GAH67747.1"/>
    </source>
</evidence>
<evidence type="ECO:0000256" key="2">
    <source>
        <dbReference type="ARBA" id="ARBA00022692"/>
    </source>
</evidence>